<evidence type="ECO:0000313" key="2">
    <source>
        <dbReference type="Proteomes" id="UP000499080"/>
    </source>
</evidence>
<protein>
    <submittedName>
        <fullName evidence="1">Uncharacterized protein</fullName>
    </submittedName>
</protein>
<organism evidence="1 2">
    <name type="scientific">Araneus ventricosus</name>
    <name type="common">Orbweaver spider</name>
    <name type="synonym">Epeira ventricosa</name>
    <dbReference type="NCBI Taxonomy" id="182803"/>
    <lineage>
        <taxon>Eukaryota</taxon>
        <taxon>Metazoa</taxon>
        <taxon>Ecdysozoa</taxon>
        <taxon>Arthropoda</taxon>
        <taxon>Chelicerata</taxon>
        <taxon>Arachnida</taxon>
        <taxon>Araneae</taxon>
        <taxon>Araneomorphae</taxon>
        <taxon>Entelegynae</taxon>
        <taxon>Araneoidea</taxon>
        <taxon>Araneidae</taxon>
        <taxon>Araneus</taxon>
    </lineage>
</organism>
<keyword evidence="2" id="KW-1185">Reference proteome</keyword>
<dbReference type="EMBL" id="BGPR01033417">
    <property type="protein sequence ID" value="GBO07336.1"/>
    <property type="molecule type" value="Genomic_DNA"/>
</dbReference>
<proteinExistence type="predicted"/>
<dbReference type="Proteomes" id="UP000499080">
    <property type="component" value="Unassembled WGS sequence"/>
</dbReference>
<accession>A0A4Y2U6L9</accession>
<comment type="caution">
    <text evidence="1">The sequence shown here is derived from an EMBL/GenBank/DDBJ whole genome shotgun (WGS) entry which is preliminary data.</text>
</comment>
<reference evidence="1 2" key="1">
    <citation type="journal article" date="2019" name="Sci. Rep.">
        <title>Orb-weaving spider Araneus ventricosus genome elucidates the spidroin gene catalogue.</title>
        <authorList>
            <person name="Kono N."/>
            <person name="Nakamura H."/>
            <person name="Ohtoshi R."/>
            <person name="Moran D.A.P."/>
            <person name="Shinohara A."/>
            <person name="Yoshida Y."/>
            <person name="Fujiwara M."/>
            <person name="Mori M."/>
            <person name="Tomita M."/>
            <person name="Arakawa K."/>
        </authorList>
    </citation>
    <scope>NUCLEOTIDE SEQUENCE [LARGE SCALE GENOMIC DNA]</scope>
</reference>
<sequence>MPSPFFSFPSSDLKRGVYCVIFNGTNVVNSLSTLHCDVFRIDLEALQGLKVRGELLTPVRKTTTAQSHVPKTTTDSKTGLYRGDLVTLAELPKLHPSHYMPNLCLFFLPLYCLLPRKTTFLLFYSDLAHFISLKKLYSFGPSPTSNANYL</sequence>
<dbReference type="AlphaFoldDB" id="A0A4Y2U6L9"/>
<gene>
    <name evidence="1" type="ORF">AVEN_242883_1</name>
</gene>
<evidence type="ECO:0000313" key="1">
    <source>
        <dbReference type="EMBL" id="GBO07336.1"/>
    </source>
</evidence>
<name>A0A4Y2U6L9_ARAVE</name>